<dbReference type="InterPro" id="IPR017853">
    <property type="entry name" value="GH"/>
</dbReference>
<dbReference type="GO" id="GO:0009277">
    <property type="term" value="C:fungal-type cell wall"/>
    <property type="evidence" value="ECO:0007669"/>
    <property type="project" value="TreeGrafter"/>
</dbReference>
<dbReference type="EMBL" id="KZ613944">
    <property type="protein sequence ID" value="PMD41328.1"/>
    <property type="molecule type" value="Genomic_DNA"/>
</dbReference>
<dbReference type="SUPFAM" id="SSF51445">
    <property type="entry name" value="(Trans)glycosidases"/>
    <property type="match status" value="1"/>
</dbReference>
<gene>
    <name evidence="3" type="ORF">L207DRAFT_486956</name>
</gene>
<dbReference type="Gene3D" id="3.20.20.80">
    <property type="entry name" value="Glycosidases"/>
    <property type="match status" value="1"/>
</dbReference>
<dbReference type="GO" id="GO:0016787">
    <property type="term" value="F:hydrolase activity"/>
    <property type="evidence" value="ECO:0007669"/>
    <property type="project" value="UniProtKB-KW"/>
</dbReference>
<keyword evidence="4" id="KW-1185">Reference proteome</keyword>
<dbReference type="GO" id="GO:0071966">
    <property type="term" value="P:fungal-type cell wall polysaccharide metabolic process"/>
    <property type="evidence" value="ECO:0007669"/>
    <property type="project" value="TreeGrafter"/>
</dbReference>
<proteinExistence type="predicted"/>
<dbReference type="OrthoDB" id="5985073at2759"/>
<protein>
    <submittedName>
        <fullName evidence="3">Glycoside hydrolase family 128 protein</fullName>
    </submittedName>
</protein>
<sequence length="286" mass="31508">MPSFITLTVALILPLLALSSLLYSNVSTPSSADAPFPKRGLIFHNPSSQYIQSWNGAGSQVNWAYNWDSVMDNTFPEWTEYIPMLWGTSSDHTSGARSLPFPFHSINANAALSRGSGHLLAFNEPDGCQSGVQACLSAQDAANAYMQYMMPFANKASLGAPAVSNGASGLPWLKNFLSACASLGCRVDFVPIHWYDSATNIAYFQNYLNEAHDAAGERQIWLTEFSGSGTEQQQASFLQQVMPWMDQQSWIFRYSWFWCDPSVNPPMVDGNGNPTDLGQVYAYTGY</sequence>
<evidence type="ECO:0000256" key="1">
    <source>
        <dbReference type="SAM" id="SignalP"/>
    </source>
</evidence>
<dbReference type="STRING" id="1149755.A0A2J6RS29"/>
<organism evidence="3 4">
    <name type="scientific">Hyaloscypha variabilis (strain UAMH 11265 / GT02V1 / F)</name>
    <name type="common">Meliniomyces variabilis</name>
    <dbReference type="NCBI Taxonomy" id="1149755"/>
    <lineage>
        <taxon>Eukaryota</taxon>
        <taxon>Fungi</taxon>
        <taxon>Dikarya</taxon>
        <taxon>Ascomycota</taxon>
        <taxon>Pezizomycotina</taxon>
        <taxon>Leotiomycetes</taxon>
        <taxon>Helotiales</taxon>
        <taxon>Hyaloscyphaceae</taxon>
        <taxon>Hyaloscypha</taxon>
        <taxon>Hyaloscypha variabilis</taxon>
    </lineage>
</organism>
<dbReference type="InterPro" id="IPR024655">
    <property type="entry name" value="Asl1_glyco_hydro_catalytic"/>
</dbReference>
<dbReference type="PANTHER" id="PTHR34154">
    <property type="entry name" value="ALKALI-SENSITIVE LINKAGE PROTEIN 1"/>
    <property type="match status" value="1"/>
</dbReference>
<feature type="signal peptide" evidence="1">
    <location>
        <begin position="1"/>
        <end position="19"/>
    </location>
</feature>
<feature type="chain" id="PRO_5014392783" evidence="1">
    <location>
        <begin position="20"/>
        <end position="286"/>
    </location>
</feature>
<dbReference type="Proteomes" id="UP000235786">
    <property type="component" value="Unassembled WGS sequence"/>
</dbReference>
<evidence type="ECO:0000313" key="3">
    <source>
        <dbReference type="EMBL" id="PMD41328.1"/>
    </source>
</evidence>
<keyword evidence="3" id="KW-0378">Hydrolase</keyword>
<dbReference type="InterPro" id="IPR053183">
    <property type="entry name" value="ASL1"/>
</dbReference>
<dbReference type="AlphaFoldDB" id="A0A2J6RS29"/>
<dbReference type="PANTHER" id="PTHR34154:SF10">
    <property type="entry name" value="ASL1-LIKE GLYCOSYL HYDROLASE CATALYTIC DOMAIN-CONTAINING PROTEIN"/>
    <property type="match status" value="1"/>
</dbReference>
<keyword evidence="1" id="KW-0732">Signal</keyword>
<dbReference type="Pfam" id="PF11790">
    <property type="entry name" value="Glyco_hydro_cc"/>
    <property type="match status" value="1"/>
</dbReference>
<feature type="domain" description="Asl1-like glycosyl hydrolase catalytic" evidence="2">
    <location>
        <begin position="43"/>
        <end position="281"/>
    </location>
</feature>
<evidence type="ECO:0000259" key="2">
    <source>
        <dbReference type="Pfam" id="PF11790"/>
    </source>
</evidence>
<evidence type="ECO:0000313" key="4">
    <source>
        <dbReference type="Proteomes" id="UP000235786"/>
    </source>
</evidence>
<name>A0A2J6RS29_HYAVF</name>
<reference evidence="3 4" key="1">
    <citation type="submission" date="2016-04" db="EMBL/GenBank/DDBJ databases">
        <title>A degradative enzymes factory behind the ericoid mycorrhizal symbiosis.</title>
        <authorList>
            <consortium name="DOE Joint Genome Institute"/>
            <person name="Martino E."/>
            <person name="Morin E."/>
            <person name="Grelet G."/>
            <person name="Kuo A."/>
            <person name="Kohler A."/>
            <person name="Daghino S."/>
            <person name="Barry K."/>
            <person name="Choi C."/>
            <person name="Cichocki N."/>
            <person name="Clum A."/>
            <person name="Copeland A."/>
            <person name="Hainaut M."/>
            <person name="Haridas S."/>
            <person name="Labutti K."/>
            <person name="Lindquist E."/>
            <person name="Lipzen A."/>
            <person name="Khouja H.-R."/>
            <person name="Murat C."/>
            <person name="Ohm R."/>
            <person name="Olson A."/>
            <person name="Spatafora J."/>
            <person name="Veneault-Fourrey C."/>
            <person name="Henrissat B."/>
            <person name="Grigoriev I."/>
            <person name="Martin F."/>
            <person name="Perotto S."/>
        </authorList>
    </citation>
    <scope>NUCLEOTIDE SEQUENCE [LARGE SCALE GENOMIC DNA]</scope>
    <source>
        <strain evidence="3 4">F</strain>
    </source>
</reference>
<accession>A0A2J6RS29</accession>